<feature type="non-terminal residue" evidence="2">
    <location>
        <position position="1"/>
    </location>
</feature>
<dbReference type="EMBL" id="BRYB01003603">
    <property type="protein sequence ID" value="GMI39397.1"/>
    <property type="molecule type" value="Genomic_DNA"/>
</dbReference>
<evidence type="ECO:0000313" key="3">
    <source>
        <dbReference type="Proteomes" id="UP001165060"/>
    </source>
</evidence>
<feature type="compositionally biased region" description="Acidic residues" evidence="1">
    <location>
        <begin position="185"/>
        <end position="202"/>
    </location>
</feature>
<name>A0ABQ6N440_9STRA</name>
<evidence type="ECO:0000256" key="1">
    <source>
        <dbReference type="SAM" id="MobiDB-lite"/>
    </source>
</evidence>
<evidence type="ECO:0000313" key="2">
    <source>
        <dbReference type="EMBL" id="GMI39397.1"/>
    </source>
</evidence>
<organism evidence="2 3">
    <name type="scientific">Tetraparma gracilis</name>
    <dbReference type="NCBI Taxonomy" id="2962635"/>
    <lineage>
        <taxon>Eukaryota</taxon>
        <taxon>Sar</taxon>
        <taxon>Stramenopiles</taxon>
        <taxon>Ochrophyta</taxon>
        <taxon>Bolidophyceae</taxon>
        <taxon>Parmales</taxon>
        <taxon>Triparmaceae</taxon>
        <taxon>Tetraparma</taxon>
    </lineage>
</organism>
<proteinExistence type="predicted"/>
<keyword evidence="3" id="KW-1185">Reference proteome</keyword>
<dbReference type="Proteomes" id="UP001165060">
    <property type="component" value="Unassembled WGS sequence"/>
</dbReference>
<sequence length="202" mass="21865">YSHGITMIVATKFPEATTKGKMKAALKYGALFGKNTSKDKWKASSAGSSKHSTLTKHKDMINSLALQGIKLLTPEQEKDLELDPEKGFHIEDVRDELDRGFQEGVAQAAAIRSEKEAELEQILEGRTAEIDDRTDPSDLGAVMKKAIDGRKGGAGAKPGIKKRQSAVWGLAKKSLAATKGVVAEGDNDDQIVGEDEWDELQS</sequence>
<feature type="region of interest" description="Disordered" evidence="1">
    <location>
        <begin position="181"/>
        <end position="202"/>
    </location>
</feature>
<reference evidence="2 3" key="1">
    <citation type="journal article" date="2023" name="Commun. Biol.">
        <title>Genome analysis of Parmales, the sister group of diatoms, reveals the evolutionary specialization of diatoms from phago-mixotrophs to photoautotrophs.</title>
        <authorList>
            <person name="Ban H."/>
            <person name="Sato S."/>
            <person name="Yoshikawa S."/>
            <person name="Yamada K."/>
            <person name="Nakamura Y."/>
            <person name="Ichinomiya M."/>
            <person name="Sato N."/>
            <person name="Blanc-Mathieu R."/>
            <person name="Endo H."/>
            <person name="Kuwata A."/>
            <person name="Ogata H."/>
        </authorList>
    </citation>
    <scope>NUCLEOTIDE SEQUENCE [LARGE SCALE GENOMIC DNA]</scope>
</reference>
<gene>
    <name evidence="2" type="ORF">TeGR_g7940</name>
</gene>
<comment type="caution">
    <text evidence="2">The sequence shown here is derived from an EMBL/GenBank/DDBJ whole genome shotgun (WGS) entry which is preliminary data.</text>
</comment>
<accession>A0ABQ6N440</accession>
<protein>
    <submittedName>
        <fullName evidence="2">Uncharacterized protein</fullName>
    </submittedName>
</protein>